<reference evidence="1 2" key="1">
    <citation type="journal article" date="2019" name="Genome Biol. Evol.">
        <title>Insights into the evolution of the New World diploid cottons (Gossypium, subgenus Houzingenia) based on genome sequencing.</title>
        <authorList>
            <person name="Grover C.E."/>
            <person name="Arick M.A. 2nd"/>
            <person name="Thrash A."/>
            <person name="Conover J.L."/>
            <person name="Sanders W.S."/>
            <person name="Peterson D.G."/>
            <person name="Frelichowski J.E."/>
            <person name="Scheffler J.A."/>
            <person name="Scheffler B.E."/>
            <person name="Wendel J.F."/>
        </authorList>
    </citation>
    <scope>NUCLEOTIDE SEQUENCE [LARGE SCALE GENOMIC DNA]</scope>
    <source>
        <strain evidence="1">57</strain>
        <tissue evidence="1">Leaf</tissue>
    </source>
</reference>
<sequence>MKEDVEEAKLHIQSQVINDGVREWLTKAENSLKDEIKNKILEIADLIEEYSKFNRLGHRAKLPNLDLVTSKNHVDLKSSDAALKKIMEALKDDKKSGR</sequence>
<protein>
    <recommendedName>
        <fullName evidence="3">Rx N-terminal domain-containing protein</fullName>
    </recommendedName>
</protein>
<evidence type="ECO:0000313" key="2">
    <source>
        <dbReference type="Proteomes" id="UP000593573"/>
    </source>
</evidence>
<accession>A0A7J8TWZ2</accession>
<evidence type="ECO:0008006" key="3">
    <source>
        <dbReference type="Google" id="ProtNLM"/>
    </source>
</evidence>
<proteinExistence type="predicted"/>
<gene>
    <name evidence="1" type="ORF">Goklo_027049</name>
</gene>
<name>A0A7J8TWZ2_9ROSI</name>
<dbReference type="Proteomes" id="UP000593573">
    <property type="component" value="Unassembled WGS sequence"/>
</dbReference>
<dbReference type="AlphaFoldDB" id="A0A7J8TWZ2"/>
<dbReference type="EMBL" id="JABFAB010000002">
    <property type="protein sequence ID" value="MBA0642702.1"/>
    <property type="molecule type" value="Genomic_DNA"/>
</dbReference>
<comment type="caution">
    <text evidence="1">The sequence shown here is derived from an EMBL/GenBank/DDBJ whole genome shotgun (WGS) entry which is preliminary data.</text>
</comment>
<evidence type="ECO:0000313" key="1">
    <source>
        <dbReference type="EMBL" id="MBA0642702.1"/>
    </source>
</evidence>
<organism evidence="1 2">
    <name type="scientific">Gossypium klotzschianum</name>
    <dbReference type="NCBI Taxonomy" id="34286"/>
    <lineage>
        <taxon>Eukaryota</taxon>
        <taxon>Viridiplantae</taxon>
        <taxon>Streptophyta</taxon>
        <taxon>Embryophyta</taxon>
        <taxon>Tracheophyta</taxon>
        <taxon>Spermatophyta</taxon>
        <taxon>Magnoliopsida</taxon>
        <taxon>eudicotyledons</taxon>
        <taxon>Gunneridae</taxon>
        <taxon>Pentapetalae</taxon>
        <taxon>rosids</taxon>
        <taxon>malvids</taxon>
        <taxon>Malvales</taxon>
        <taxon>Malvaceae</taxon>
        <taxon>Malvoideae</taxon>
        <taxon>Gossypium</taxon>
    </lineage>
</organism>
<keyword evidence="2" id="KW-1185">Reference proteome</keyword>